<reference evidence="2 3" key="1">
    <citation type="submission" date="2024-09" db="EMBL/GenBank/DDBJ databases">
        <authorList>
            <person name="D'Angelo T."/>
        </authorList>
    </citation>
    <scope>NUCLEOTIDE SEQUENCE [LARGE SCALE GENOMIC DNA]</scope>
    <source>
        <strain evidence="2">SAG AM-311-F02</strain>
    </source>
</reference>
<evidence type="ECO:0000313" key="3">
    <source>
        <dbReference type="Proteomes" id="UP001594288"/>
    </source>
</evidence>
<evidence type="ECO:0000313" key="2">
    <source>
        <dbReference type="EMBL" id="MFC1799999.1"/>
    </source>
</evidence>
<organism evidence="2 3">
    <name type="scientific">Eiseniibacteriota bacterium</name>
    <dbReference type="NCBI Taxonomy" id="2212470"/>
    <lineage>
        <taxon>Bacteria</taxon>
        <taxon>Candidatus Eiseniibacteriota</taxon>
    </lineage>
</organism>
<feature type="domain" description="DUF6504" evidence="1">
    <location>
        <begin position="2"/>
        <end position="107"/>
    </location>
</feature>
<sequence>GDAIEVLFDRPPLYKKRPPCPDGFVWSEKTYRVSETLNEWQDFSRKGRMAHNMRPDHAEAALRQGSWGVGRTYFRIRIDTGQVFDLYYDRAPAGGVGREGGWFLYRELAEDEADK</sequence>
<comment type="caution">
    <text evidence="2">The sequence shown here is derived from an EMBL/GenBank/DDBJ whole genome shotgun (WGS) entry which is preliminary data.</text>
</comment>
<proteinExistence type="predicted"/>
<dbReference type="InterPro" id="IPR045443">
    <property type="entry name" value="DUF6504"/>
</dbReference>
<dbReference type="Pfam" id="PF20114">
    <property type="entry name" value="DUF6504"/>
    <property type="match status" value="1"/>
</dbReference>
<feature type="non-terminal residue" evidence="2">
    <location>
        <position position="1"/>
    </location>
</feature>
<evidence type="ECO:0000259" key="1">
    <source>
        <dbReference type="Pfam" id="PF20114"/>
    </source>
</evidence>
<accession>A0ABV6YQ36</accession>
<dbReference type="EMBL" id="JBHPEI010000052">
    <property type="protein sequence ID" value="MFC1799999.1"/>
    <property type="molecule type" value="Genomic_DNA"/>
</dbReference>
<gene>
    <name evidence="2" type="ORF">ACFL2Z_03705</name>
</gene>
<keyword evidence="3" id="KW-1185">Reference proteome</keyword>
<name>A0ABV6YQ36_UNCEI</name>
<protein>
    <submittedName>
        <fullName evidence="2">DUF6504 family protein</fullName>
    </submittedName>
</protein>
<dbReference type="Proteomes" id="UP001594288">
    <property type="component" value="Unassembled WGS sequence"/>
</dbReference>